<reference evidence="8 9" key="1">
    <citation type="submission" date="2018-01" db="EMBL/GenBank/DDBJ databases">
        <title>A novel member of the phylum Bacteroidetes isolated from glacier ice.</title>
        <authorList>
            <person name="Liu Q."/>
            <person name="Xin Y.-H."/>
        </authorList>
    </citation>
    <scope>NUCLEOTIDE SEQUENCE [LARGE SCALE GENOMIC DNA]</scope>
    <source>
        <strain evidence="8 9">RB1R16</strain>
    </source>
</reference>
<keyword evidence="2 5" id="KW-0663">Pyridoxal phosphate</keyword>
<dbReference type="AlphaFoldDB" id="A0A2S7SYQ0"/>
<protein>
    <submittedName>
        <fullName evidence="8">Aspartate aminotransferase family protein</fullName>
    </submittedName>
</protein>
<dbReference type="Proteomes" id="UP000239872">
    <property type="component" value="Unassembled WGS sequence"/>
</dbReference>
<evidence type="ECO:0000313" key="8">
    <source>
        <dbReference type="EMBL" id="PQJ11737.1"/>
    </source>
</evidence>
<dbReference type="InterPro" id="IPR002129">
    <property type="entry name" value="PyrdxlP-dep_de-COase"/>
</dbReference>
<comment type="caution">
    <text evidence="8">The sequence shown here is derived from an EMBL/GenBank/DDBJ whole genome shotgun (WGS) entry which is preliminary data.</text>
</comment>
<evidence type="ECO:0000256" key="2">
    <source>
        <dbReference type="ARBA" id="ARBA00022898"/>
    </source>
</evidence>
<evidence type="ECO:0000256" key="4">
    <source>
        <dbReference type="ARBA" id="ARBA00038302"/>
    </source>
</evidence>
<dbReference type="InterPro" id="IPR015421">
    <property type="entry name" value="PyrdxlP-dep_Trfase_major"/>
</dbReference>
<dbReference type="InterPro" id="IPR015424">
    <property type="entry name" value="PyrdxlP-dep_Trfase"/>
</dbReference>
<dbReference type="Gene3D" id="3.90.1150.10">
    <property type="entry name" value="Aspartate Aminotransferase, domain 1"/>
    <property type="match status" value="1"/>
</dbReference>
<dbReference type="InterPro" id="IPR015422">
    <property type="entry name" value="PyrdxlP-dep_Trfase_small"/>
</dbReference>
<sequence>MKYWVKRTHAELDRKITEALARNVSYTQNVCLGVPASTLDQHVFYEHAAFLKDAPLLRAYVQNPNHIGCHTFGDSEPFFEGTHELEKELIELLCVDMFKAADHSCDGYVASGGTEANIQAAWIYRNYFVSEHSAAQNQIALLSSADTHYSVAKAANLLNIEMYTVPVNDNDRQIEYIQLDRTVKQAIAAGISYFIVFCNMGTTMFGSVDSPDLYKQVLDANDVLFKLHVDGAFGGFVYPMTDKKSQLNFANPVVSSITLDAHKMLQAPYGTGIFLARKGLMQHAYTKHASYVSGMDMTLSGSRGGVNAIAIWMILFTYGHFGWLEKINKLLYRTQWICDKLDKLGVAYYCHPRMNIVTIRAAHIAPALADKYKLVPNNHHGDAAWYKIVVMDHVSIDQLQAFIRDLQNELVKI</sequence>
<dbReference type="PANTHER" id="PTHR42735:SF6">
    <property type="entry name" value="SPHINGOSINE-1-PHOSPHATE LYASE 1"/>
    <property type="match status" value="1"/>
</dbReference>
<dbReference type="GO" id="GO:0030170">
    <property type="term" value="F:pyridoxal phosphate binding"/>
    <property type="evidence" value="ECO:0007669"/>
    <property type="project" value="InterPro"/>
</dbReference>
<dbReference type="GO" id="GO:0016830">
    <property type="term" value="F:carbon-carbon lyase activity"/>
    <property type="evidence" value="ECO:0007669"/>
    <property type="project" value="InterPro"/>
</dbReference>
<keyword evidence="8" id="KW-0032">Aminotransferase</keyword>
<evidence type="ECO:0000256" key="5">
    <source>
        <dbReference type="PIRSR" id="PIRSR602129-50"/>
    </source>
</evidence>
<feature type="modified residue" description="N6-(pyridoxal phosphate)lysine" evidence="5">
    <location>
        <position position="263"/>
    </location>
</feature>
<evidence type="ECO:0000256" key="3">
    <source>
        <dbReference type="ARBA" id="ARBA00023239"/>
    </source>
</evidence>
<accession>A0A2S7SYQ0</accession>
<dbReference type="Gene3D" id="3.40.640.10">
    <property type="entry name" value="Type I PLP-dependent aspartate aminotransferase-like (Major domain)"/>
    <property type="match status" value="1"/>
</dbReference>
<proteinExistence type="inferred from homology"/>
<dbReference type="GO" id="GO:0019752">
    <property type="term" value="P:carboxylic acid metabolic process"/>
    <property type="evidence" value="ECO:0007669"/>
    <property type="project" value="InterPro"/>
</dbReference>
<feature type="transmembrane region" description="Helical" evidence="7">
    <location>
        <begin position="305"/>
        <end position="324"/>
    </location>
</feature>
<keyword evidence="3 6" id="KW-0456">Lyase</keyword>
<dbReference type="OrthoDB" id="9803665at2"/>
<dbReference type="SUPFAM" id="SSF53383">
    <property type="entry name" value="PLP-dependent transferases"/>
    <property type="match status" value="1"/>
</dbReference>
<dbReference type="RefSeq" id="WP_105038617.1">
    <property type="nucleotide sequence ID" value="NZ_PPSL01000002.1"/>
</dbReference>
<keyword evidence="7" id="KW-0812">Transmembrane</keyword>
<feature type="transmembrane region" description="Helical" evidence="7">
    <location>
        <begin position="186"/>
        <end position="208"/>
    </location>
</feature>
<name>A0A2S7SYQ0_9BACT</name>
<comment type="similarity">
    <text evidence="4">Belongs to the group II decarboxylase family. Sphingosine-1-phosphate lyase subfamily.</text>
</comment>
<organism evidence="8 9">
    <name type="scientific">Flavipsychrobacter stenotrophus</name>
    <dbReference type="NCBI Taxonomy" id="2077091"/>
    <lineage>
        <taxon>Bacteria</taxon>
        <taxon>Pseudomonadati</taxon>
        <taxon>Bacteroidota</taxon>
        <taxon>Chitinophagia</taxon>
        <taxon>Chitinophagales</taxon>
        <taxon>Chitinophagaceae</taxon>
        <taxon>Flavipsychrobacter</taxon>
    </lineage>
</organism>
<comment type="cofactor">
    <cofactor evidence="1 5 6">
        <name>pyridoxal 5'-phosphate</name>
        <dbReference type="ChEBI" id="CHEBI:597326"/>
    </cofactor>
</comment>
<evidence type="ECO:0000313" key="9">
    <source>
        <dbReference type="Proteomes" id="UP000239872"/>
    </source>
</evidence>
<dbReference type="Pfam" id="PF00282">
    <property type="entry name" value="Pyridoxal_deC"/>
    <property type="match status" value="1"/>
</dbReference>
<dbReference type="EMBL" id="PPSL01000002">
    <property type="protein sequence ID" value="PQJ11737.1"/>
    <property type="molecule type" value="Genomic_DNA"/>
</dbReference>
<gene>
    <name evidence="8" type="ORF">CJD36_008045</name>
</gene>
<keyword evidence="8" id="KW-0808">Transferase</keyword>
<dbReference type="GO" id="GO:0008483">
    <property type="term" value="F:transaminase activity"/>
    <property type="evidence" value="ECO:0007669"/>
    <property type="project" value="UniProtKB-KW"/>
</dbReference>
<keyword evidence="7" id="KW-0472">Membrane</keyword>
<dbReference type="InterPro" id="IPR050477">
    <property type="entry name" value="GrpII_AminoAcid_Decarb"/>
</dbReference>
<evidence type="ECO:0000256" key="6">
    <source>
        <dbReference type="RuleBase" id="RU000382"/>
    </source>
</evidence>
<keyword evidence="7" id="KW-1133">Transmembrane helix</keyword>
<keyword evidence="9" id="KW-1185">Reference proteome</keyword>
<evidence type="ECO:0000256" key="1">
    <source>
        <dbReference type="ARBA" id="ARBA00001933"/>
    </source>
</evidence>
<dbReference type="PANTHER" id="PTHR42735">
    <property type="match status" value="1"/>
</dbReference>
<evidence type="ECO:0000256" key="7">
    <source>
        <dbReference type="SAM" id="Phobius"/>
    </source>
</evidence>